<keyword evidence="2" id="KW-1185">Reference proteome</keyword>
<organism evidence="1 2">
    <name type="scientific">Melipona quadrifasciata</name>
    <dbReference type="NCBI Taxonomy" id="166423"/>
    <lineage>
        <taxon>Eukaryota</taxon>
        <taxon>Metazoa</taxon>
        <taxon>Ecdysozoa</taxon>
        <taxon>Arthropoda</taxon>
        <taxon>Hexapoda</taxon>
        <taxon>Insecta</taxon>
        <taxon>Pterygota</taxon>
        <taxon>Neoptera</taxon>
        <taxon>Endopterygota</taxon>
        <taxon>Hymenoptera</taxon>
        <taxon>Apocrita</taxon>
        <taxon>Aculeata</taxon>
        <taxon>Apoidea</taxon>
        <taxon>Anthophila</taxon>
        <taxon>Apidae</taxon>
        <taxon>Melipona</taxon>
    </lineage>
</organism>
<name>A0A0M8ZS02_9HYME</name>
<sequence length="64" mass="7824">MEVFYKVKVEKMPETIPWRKQCKIHKAMCLTEMNNQLSIMLPLISHNSRALFYEVIDYDYFMNY</sequence>
<dbReference type="EMBL" id="KQ435922">
    <property type="protein sequence ID" value="KOX68443.1"/>
    <property type="molecule type" value="Genomic_DNA"/>
</dbReference>
<evidence type="ECO:0000313" key="1">
    <source>
        <dbReference type="EMBL" id="KOX68443.1"/>
    </source>
</evidence>
<reference evidence="1 2" key="1">
    <citation type="submission" date="2015-07" db="EMBL/GenBank/DDBJ databases">
        <title>The genome of Melipona quadrifasciata.</title>
        <authorList>
            <person name="Pan H."/>
            <person name="Kapheim K."/>
        </authorList>
    </citation>
    <scope>NUCLEOTIDE SEQUENCE [LARGE SCALE GENOMIC DNA]</scope>
    <source>
        <strain evidence="1">0111107301</strain>
        <tissue evidence="1">Whole body</tissue>
    </source>
</reference>
<accession>A0A0M8ZS02</accession>
<dbReference type="AlphaFoldDB" id="A0A0M8ZS02"/>
<dbReference type="Proteomes" id="UP000053105">
    <property type="component" value="Unassembled WGS sequence"/>
</dbReference>
<proteinExistence type="predicted"/>
<gene>
    <name evidence="1" type="ORF">WN51_03929</name>
</gene>
<protein>
    <submittedName>
        <fullName evidence="1">Uncharacterized protein</fullName>
    </submittedName>
</protein>
<evidence type="ECO:0000313" key="2">
    <source>
        <dbReference type="Proteomes" id="UP000053105"/>
    </source>
</evidence>